<name>A0A9D4UB07_ADICA</name>
<dbReference type="AlphaFoldDB" id="A0A9D4UB07"/>
<proteinExistence type="predicted"/>
<evidence type="ECO:0000313" key="1">
    <source>
        <dbReference type="EMBL" id="KAI5064729.1"/>
    </source>
</evidence>
<dbReference type="Proteomes" id="UP000886520">
    <property type="component" value="Chromosome 19"/>
</dbReference>
<comment type="caution">
    <text evidence="1">The sequence shown here is derived from an EMBL/GenBank/DDBJ whole genome shotgun (WGS) entry which is preliminary data.</text>
</comment>
<reference evidence="1" key="1">
    <citation type="submission" date="2021-01" db="EMBL/GenBank/DDBJ databases">
        <title>Adiantum capillus-veneris genome.</title>
        <authorList>
            <person name="Fang Y."/>
            <person name="Liao Q."/>
        </authorList>
    </citation>
    <scope>NUCLEOTIDE SEQUENCE</scope>
    <source>
        <strain evidence="1">H3</strain>
        <tissue evidence="1">Leaf</tissue>
    </source>
</reference>
<sequence length="123" mass="14026">MDQSMTPALKQIEEHEKLRKQCFDDLKAISLRDGALGVWKDNHAKLQDAMLQTIAKAGVLEQENNLLKREQDVLILPPNDQQFLIAAAIEKLRAAWGTTLEQVWEMQQIAMATRRTSIEGEEK</sequence>
<organism evidence="1 2">
    <name type="scientific">Adiantum capillus-veneris</name>
    <name type="common">Maidenhair fern</name>
    <dbReference type="NCBI Taxonomy" id="13818"/>
    <lineage>
        <taxon>Eukaryota</taxon>
        <taxon>Viridiplantae</taxon>
        <taxon>Streptophyta</taxon>
        <taxon>Embryophyta</taxon>
        <taxon>Tracheophyta</taxon>
        <taxon>Polypodiopsida</taxon>
        <taxon>Polypodiidae</taxon>
        <taxon>Polypodiales</taxon>
        <taxon>Pteridineae</taxon>
        <taxon>Pteridaceae</taxon>
        <taxon>Vittarioideae</taxon>
        <taxon>Adiantum</taxon>
    </lineage>
</organism>
<protein>
    <submittedName>
        <fullName evidence="1">Uncharacterized protein</fullName>
    </submittedName>
</protein>
<dbReference type="EMBL" id="JABFUD020000019">
    <property type="protein sequence ID" value="KAI5064729.1"/>
    <property type="molecule type" value="Genomic_DNA"/>
</dbReference>
<keyword evidence="2" id="KW-1185">Reference proteome</keyword>
<accession>A0A9D4UB07</accession>
<gene>
    <name evidence="1" type="ORF">GOP47_0019424</name>
</gene>
<evidence type="ECO:0000313" key="2">
    <source>
        <dbReference type="Proteomes" id="UP000886520"/>
    </source>
</evidence>
<dbReference type="OrthoDB" id="2007060at2759"/>